<gene>
    <name evidence="1" type="ORF">ZHD862_LOCUS14846</name>
</gene>
<name>A0A814K5E7_9BILA</name>
<dbReference type="AlphaFoldDB" id="A0A814K5E7"/>
<reference evidence="1" key="1">
    <citation type="submission" date="2021-02" db="EMBL/GenBank/DDBJ databases">
        <authorList>
            <person name="Nowell W R."/>
        </authorList>
    </citation>
    <scope>NUCLEOTIDE SEQUENCE</scope>
</reference>
<feature type="non-terminal residue" evidence="1">
    <location>
        <position position="1"/>
    </location>
</feature>
<accession>A0A814K5E7</accession>
<evidence type="ECO:0000313" key="2">
    <source>
        <dbReference type="Proteomes" id="UP000663864"/>
    </source>
</evidence>
<organism evidence="1 2">
    <name type="scientific">Rotaria sordida</name>
    <dbReference type="NCBI Taxonomy" id="392033"/>
    <lineage>
        <taxon>Eukaryota</taxon>
        <taxon>Metazoa</taxon>
        <taxon>Spiralia</taxon>
        <taxon>Gnathifera</taxon>
        <taxon>Rotifera</taxon>
        <taxon>Eurotatoria</taxon>
        <taxon>Bdelloidea</taxon>
        <taxon>Philodinida</taxon>
        <taxon>Philodinidae</taxon>
        <taxon>Rotaria</taxon>
    </lineage>
</organism>
<protein>
    <submittedName>
        <fullName evidence="1">Uncharacterized protein</fullName>
    </submittedName>
</protein>
<sequence length="61" mass="7314">KYLEINRQRIRHLDILYANCLSNCIDHNNKGNYLQLLEDINNIHSSISIVHPKQIDFNQYF</sequence>
<dbReference type="Proteomes" id="UP000663864">
    <property type="component" value="Unassembled WGS sequence"/>
</dbReference>
<evidence type="ECO:0000313" key="1">
    <source>
        <dbReference type="EMBL" id="CAF1046904.1"/>
    </source>
</evidence>
<dbReference type="EMBL" id="CAJNOT010000654">
    <property type="protein sequence ID" value="CAF1046904.1"/>
    <property type="molecule type" value="Genomic_DNA"/>
</dbReference>
<proteinExistence type="predicted"/>
<comment type="caution">
    <text evidence="1">The sequence shown here is derived from an EMBL/GenBank/DDBJ whole genome shotgun (WGS) entry which is preliminary data.</text>
</comment>